<keyword evidence="4 7" id="KW-0547">Nucleotide-binding</keyword>
<name>J7G183_9CRYP</name>
<dbReference type="PANTHER" id="PTHR11353">
    <property type="entry name" value="CHAPERONIN"/>
    <property type="match status" value="1"/>
</dbReference>
<evidence type="ECO:0000256" key="7">
    <source>
        <dbReference type="RuleBase" id="RU004187"/>
    </source>
</evidence>
<dbReference type="FunFam" id="3.50.7.10:FF:000008">
    <property type="entry name" value="T-complex protein 1 subunit theta"/>
    <property type="match status" value="1"/>
</dbReference>
<comment type="similarity">
    <text evidence="2 7">Belongs to the TCP-1 chaperonin family.</text>
</comment>
<keyword evidence="8" id="KW-0542">Nucleomorph</keyword>
<dbReference type="PRINTS" id="PR00304">
    <property type="entry name" value="TCOMPLEXTCP1"/>
</dbReference>
<dbReference type="InterPro" id="IPR012721">
    <property type="entry name" value="Chap_CCT_theta"/>
</dbReference>
<evidence type="ECO:0000256" key="5">
    <source>
        <dbReference type="ARBA" id="ARBA00022840"/>
    </source>
</evidence>
<evidence type="ECO:0000256" key="6">
    <source>
        <dbReference type="ARBA" id="ARBA00023186"/>
    </source>
</evidence>
<dbReference type="GO" id="GO:0016887">
    <property type="term" value="F:ATP hydrolysis activity"/>
    <property type="evidence" value="ECO:0007669"/>
    <property type="project" value="InterPro"/>
</dbReference>
<evidence type="ECO:0000256" key="3">
    <source>
        <dbReference type="ARBA" id="ARBA00022490"/>
    </source>
</evidence>
<dbReference type="InterPro" id="IPR017998">
    <property type="entry name" value="Chaperone_TCP-1"/>
</dbReference>
<dbReference type="SUPFAM" id="SSF54849">
    <property type="entry name" value="GroEL-intermediate domain like"/>
    <property type="match status" value="1"/>
</dbReference>
<dbReference type="SUPFAM" id="SSF52029">
    <property type="entry name" value="GroEL apical domain-like"/>
    <property type="match status" value="1"/>
</dbReference>
<keyword evidence="5 7" id="KW-0067">ATP-binding</keyword>
<evidence type="ECO:0000256" key="4">
    <source>
        <dbReference type="ARBA" id="ARBA00022741"/>
    </source>
</evidence>
<dbReference type="InterPro" id="IPR027413">
    <property type="entry name" value="GROEL-like_equatorial_sf"/>
</dbReference>
<reference evidence="8 9" key="1">
    <citation type="journal article" date="2012" name="Genome Biol. Evol.">
        <title>Nucleomorph genome sequence of the cryptophyte alga Chroomonas mesostigmatica CCMP1168 reveals lineage-specific gene loss and genome complexity.</title>
        <authorList>
            <person name="Moore C.E."/>
            <person name="Curtis B."/>
            <person name="Mills T."/>
            <person name="Tanifuji G."/>
            <person name="Archibald J.M."/>
        </authorList>
    </citation>
    <scope>NUCLEOTIDE SEQUENCE [LARGE SCALE GENOMIC DNA]</scope>
    <source>
        <strain evidence="8 9">CCMP1168</strain>
    </source>
</reference>
<dbReference type="InterPro" id="IPR027409">
    <property type="entry name" value="GroEL-like_apical_dom_sf"/>
</dbReference>
<sequence length="531" mass="59911">MKSYIHTNSMSMLEDGSRFFTGINEVIYKNIEASFFLKDIISNSFGPEGMNKMILSEYEKIMITNNTVDILKNINVNHPISKLMLFFSLNQELDLGDSGGFVVIFGTELLKSSYCLLKDGFHISDIINNFIKAGKLTLKFLETLAIFRLADITNIKVVASLLSLTMNQTNQGLESYLAPQIAYACIKTLLHNKKNFSNSDIRVVKILGGSYEQIKTITGSVILRDTEGTIKKTKKANIVIFSGVFDLTSPETKSSILFKTAEDIMSCQSSENFFIEQIVKDLINCGINVIIANGFSDISLYFIEKYNIMALKIQSRFDLRRIARTCGAMVLGKIRKPNLEEMGKCDFVSVRSFGSQKVTIFQQETLQSKIFTIVARASSTHLLDFIEKTVFRSASVFKTIVRDNRFLAGAGASEIEMLRRLKSFSYEKTSGVQQFIIQKFAEAFESIPRTLIENSGQDPFKILSFLYNEHSKGNEYEGVDIQKSTTINTRRNGIWDSFACKYWAIKHSIEASTTILTVDQIIMAKKSLPDY</sequence>
<dbReference type="Gene3D" id="3.30.260.10">
    <property type="entry name" value="TCP-1-like chaperonin intermediate domain"/>
    <property type="match status" value="1"/>
</dbReference>
<evidence type="ECO:0000313" key="9">
    <source>
        <dbReference type="Proteomes" id="UP000243348"/>
    </source>
</evidence>
<evidence type="ECO:0000313" key="8">
    <source>
        <dbReference type="EMBL" id="AFP65252.1"/>
    </source>
</evidence>
<keyword evidence="6 7" id="KW-0143">Chaperone</keyword>
<dbReference type="AlphaFoldDB" id="J7G183"/>
<geneLocation type="nucleomorph" evidence="8"/>
<gene>
    <name evidence="8" type="primary">tcpT</name>
    <name evidence="8" type="ORF">CMESO_50</name>
</gene>
<dbReference type="SUPFAM" id="SSF48592">
    <property type="entry name" value="GroEL equatorial domain-like"/>
    <property type="match status" value="1"/>
</dbReference>
<dbReference type="Gene3D" id="1.10.560.10">
    <property type="entry name" value="GroEL-like equatorial domain"/>
    <property type="match status" value="1"/>
</dbReference>
<dbReference type="InterPro" id="IPR002423">
    <property type="entry name" value="Cpn60/GroEL/TCP-1"/>
</dbReference>
<dbReference type="EMBL" id="CP003680">
    <property type="protein sequence ID" value="AFP65252.1"/>
    <property type="molecule type" value="Genomic_DNA"/>
</dbReference>
<dbReference type="GO" id="GO:0005524">
    <property type="term" value="F:ATP binding"/>
    <property type="evidence" value="ECO:0007669"/>
    <property type="project" value="UniProtKB-KW"/>
</dbReference>
<dbReference type="Gene3D" id="3.50.7.10">
    <property type="entry name" value="GroEL"/>
    <property type="match status" value="1"/>
</dbReference>
<dbReference type="GO" id="GO:0005737">
    <property type="term" value="C:cytoplasm"/>
    <property type="evidence" value="ECO:0007669"/>
    <property type="project" value="UniProtKB-SubCell"/>
</dbReference>
<dbReference type="NCBIfam" id="TIGR02346">
    <property type="entry name" value="chap_CCT_theta"/>
    <property type="match status" value="1"/>
</dbReference>
<organism evidence="8 9">
    <name type="scientific">Chroomonas mesostigmatica CCMP1168</name>
    <dbReference type="NCBI Taxonomy" id="1195612"/>
    <lineage>
        <taxon>Eukaryota</taxon>
        <taxon>Cryptophyceae</taxon>
        <taxon>Pyrenomonadales</taxon>
        <taxon>Chroomonadaceae</taxon>
        <taxon>Chroomonas</taxon>
    </lineage>
</organism>
<proteinExistence type="inferred from homology"/>
<dbReference type="InterPro" id="IPR027410">
    <property type="entry name" value="TCP-1-like_intermed_sf"/>
</dbReference>
<keyword evidence="3" id="KW-0963">Cytoplasm</keyword>
<dbReference type="GO" id="GO:0051082">
    <property type="term" value="F:unfolded protein binding"/>
    <property type="evidence" value="ECO:0007669"/>
    <property type="project" value="InterPro"/>
</dbReference>
<dbReference type="GO" id="GO:0140662">
    <property type="term" value="F:ATP-dependent protein folding chaperone"/>
    <property type="evidence" value="ECO:0007669"/>
    <property type="project" value="InterPro"/>
</dbReference>
<comment type="subcellular location">
    <subcellularLocation>
        <location evidence="1">Cytoplasm</location>
    </subcellularLocation>
</comment>
<evidence type="ECO:0000256" key="1">
    <source>
        <dbReference type="ARBA" id="ARBA00004496"/>
    </source>
</evidence>
<protein>
    <submittedName>
        <fullName evidence="8">Chaperonin-containing-TCP1 theta subunit</fullName>
    </submittedName>
</protein>
<accession>J7G183</accession>
<evidence type="ECO:0000256" key="2">
    <source>
        <dbReference type="ARBA" id="ARBA00008020"/>
    </source>
</evidence>
<dbReference type="Proteomes" id="UP000243348">
    <property type="component" value="Nucleomorph 1"/>
</dbReference>
<dbReference type="Pfam" id="PF00118">
    <property type="entry name" value="Cpn60_TCP1"/>
    <property type="match status" value="1"/>
</dbReference>